<dbReference type="AlphaFoldDB" id="A0A0J6VL14"/>
<evidence type="ECO:0000313" key="1">
    <source>
        <dbReference type="EMBL" id="KMO70929.1"/>
    </source>
</evidence>
<accession>A0A0J6VL14</accession>
<gene>
    <name evidence="1" type="ORF">MCHLDSM_05823</name>
</gene>
<comment type="caution">
    <text evidence="1">The sequence shown here is derived from an EMBL/GenBank/DDBJ whole genome shotgun (WGS) entry which is preliminary data.</text>
</comment>
<proteinExistence type="predicted"/>
<organism evidence="1 2">
    <name type="scientific">Mycolicibacterium chlorophenolicum</name>
    <dbReference type="NCBI Taxonomy" id="37916"/>
    <lineage>
        <taxon>Bacteria</taxon>
        <taxon>Bacillati</taxon>
        <taxon>Actinomycetota</taxon>
        <taxon>Actinomycetes</taxon>
        <taxon>Mycobacteriales</taxon>
        <taxon>Mycobacteriaceae</taxon>
        <taxon>Mycolicibacterium</taxon>
    </lineage>
</organism>
<evidence type="ECO:0000313" key="2">
    <source>
        <dbReference type="Proteomes" id="UP000036513"/>
    </source>
</evidence>
<dbReference type="EMBL" id="JYNL01000064">
    <property type="protein sequence ID" value="KMO70929.1"/>
    <property type="molecule type" value="Genomic_DNA"/>
</dbReference>
<sequence>MWWLPIGLHRHGQQRVEFFAWAAYGFAVSRKLSTFVAMTSRQAQVAFCDPRRDPTQPPAG</sequence>
<dbReference type="Proteomes" id="UP000036513">
    <property type="component" value="Unassembled WGS sequence"/>
</dbReference>
<keyword evidence="2" id="KW-1185">Reference proteome</keyword>
<name>A0A0J6VL14_9MYCO</name>
<protein>
    <submittedName>
        <fullName evidence="1">Uncharacterized protein</fullName>
    </submittedName>
</protein>
<reference evidence="1 2" key="1">
    <citation type="journal article" date="2015" name="Genome Biol. Evol.">
        <title>Characterization of Three Mycobacterium spp. with Potential Use in Bioremediation by Genome Sequencing and Comparative Genomics.</title>
        <authorList>
            <person name="Das S."/>
            <person name="Pettersson B.M."/>
            <person name="Behra P.R."/>
            <person name="Ramesh M."/>
            <person name="Dasgupta S."/>
            <person name="Bhattacharya A."/>
            <person name="Kirsebom L.A."/>
        </authorList>
    </citation>
    <scope>NUCLEOTIDE SEQUENCE [LARGE SCALE GENOMIC DNA]</scope>
    <source>
        <strain evidence="1 2">DSM 43826</strain>
    </source>
</reference>